<proteinExistence type="predicted"/>
<protein>
    <submittedName>
        <fullName evidence="2">Uncharacterized protein</fullName>
    </submittedName>
</protein>
<dbReference type="AlphaFoldDB" id="A0A0B7AE28"/>
<accession>A0A0B7AE28</accession>
<dbReference type="EMBL" id="HACG01031441">
    <property type="protein sequence ID" value="CEK78306.1"/>
    <property type="molecule type" value="Transcribed_RNA"/>
</dbReference>
<sequence>MHSKRSSDMDDGMANMMYRFRSVGALKINPPPITDGNASSGSSEDKVTEKRTMQKAVFFFK</sequence>
<name>A0A0B7AE28_9EUPU</name>
<organism evidence="2">
    <name type="scientific">Arion vulgaris</name>
    <dbReference type="NCBI Taxonomy" id="1028688"/>
    <lineage>
        <taxon>Eukaryota</taxon>
        <taxon>Metazoa</taxon>
        <taxon>Spiralia</taxon>
        <taxon>Lophotrochozoa</taxon>
        <taxon>Mollusca</taxon>
        <taxon>Gastropoda</taxon>
        <taxon>Heterobranchia</taxon>
        <taxon>Euthyneura</taxon>
        <taxon>Panpulmonata</taxon>
        <taxon>Eupulmonata</taxon>
        <taxon>Stylommatophora</taxon>
        <taxon>Helicina</taxon>
        <taxon>Arionoidea</taxon>
        <taxon>Arionidae</taxon>
        <taxon>Arion</taxon>
    </lineage>
</organism>
<feature type="region of interest" description="Disordered" evidence="1">
    <location>
        <begin position="29"/>
        <end position="50"/>
    </location>
</feature>
<reference evidence="2" key="1">
    <citation type="submission" date="2014-12" db="EMBL/GenBank/DDBJ databases">
        <title>Insight into the proteome of Arion vulgaris.</title>
        <authorList>
            <person name="Aradska J."/>
            <person name="Bulat T."/>
            <person name="Smidak R."/>
            <person name="Sarate P."/>
            <person name="Gangsoo J."/>
            <person name="Sialana F."/>
            <person name="Bilban M."/>
            <person name="Lubec G."/>
        </authorList>
    </citation>
    <scope>NUCLEOTIDE SEQUENCE</scope>
    <source>
        <tissue evidence="2">Skin</tissue>
    </source>
</reference>
<evidence type="ECO:0000313" key="2">
    <source>
        <dbReference type="EMBL" id="CEK78306.1"/>
    </source>
</evidence>
<gene>
    <name evidence="2" type="primary">ORF109455</name>
</gene>
<evidence type="ECO:0000256" key="1">
    <source>
        <dbReference type="SAM" id="MobiDB-lite"/>
    </source>
</evidence>